<dbReference type="GO" id="GO:0006526">
    <property type="term" value="P:L-arginine biosynthetic process"/>
    <property type="evidence" value="ECO:0007669"/>
    <property type="project" value="TreeGrafter"/>
</dbReference>
<organism evidence="17 18">
    <name type="scientific">Amphiplicatus metriothermophilus</name>
    <dbReference type="NCBI Taxonomy" id="1519374"/>
    <lineage>
        <taxon>Bacteria</taxon>
        <taxon>Pseudomonadati</taxon>
        <taxon>Pseudomonadota</taxon>
        <taxon>Alphaproteobacteria</taxon>
        <taxon>Parvularculales</taxon>
        <taxon>Parvularculaceae</taxon>
        <taxon>Amphiplicatus</taxon>
    </lineage>
</organism>
<dbReference type="HAMAP" id="MF_01690">
    <property type="entry name" value="DapE"/>
    <property type="match status" value="1"/>
</dbReference>
<evidence type="ECO:0000256" key="6">
    <source>
        <dbReference type="ARBA" id="ARBA00022605"/>
    </source>
</evidence>
<evidence type="ECO:0000313" key="17">
    <source>
        <dbReference type="EMBL" id="SNT68197.1"/>
    </source>
</evidence>
<reference evidence="17 18" key="1">
    <citation type="submission" date="2017-07" db="EMBL/GenBank/DDBJ databases">
        <authorList>
            <person name="Sun Z.S."/>
            <person name="Albrecht U."/>
            <person name="Echele G."/>
            <person name="Lee C.C."/>
        </authorList>
    </citation>
    <scope>NUCLEOTIDE SEQUENCE [LARGE SCALE GENOMIC DNA]</scope>
    <source>
        <strain evidence="17 18">CGMCC 1.12710</strain>
    </source>
</reference>
<comment type="subunit">
    <text evidence="3 15">Homodimer.</text>
</comment>
<gene>
    <name evidence="15" type="primary">dapE</name>
    <name evidence="17" type="ORF">SAMN06297382_0696</name>
</gene>
<feature type="binding site" evidence="15">
    <location>
        <position position="168"/>
    </location>
    <ligand>
        <name>Zn(2+)</name>
        <dbReference type="ChEBI" id="CHEBI:29105"/>
        <label>1</label>
    </ligand>
</feature>
<dbReference type="NCBIfam" id="TIGR01246">
    <property type="entry name" value="dapE_proteo"/>
    <property type="match status" value="1"/>
</dbReference>
<name>A0A239PKP2_9PROT</name>
<dbReference type="Proteomes" id="UP000198346">
    <property type="component" value="Unassembled WGS sequence"/>
</dbReference>
<comment type="catalytic activity">
    <reaction evidence="14 15">
        <text>N-succinyl-(2S,6S)-2,6-diaminopimelate + H2O = (2S,6S)-2,6-diaminopimelate + succinate</text>
        <dbReference type="Rhea" id="RHEA:22608"/>
        <dbReference type="ChEBI" id="CHEBI:15377"/>
        <dbReference type="ChEBI" id="CHEBI:30031"/>
        <dbReference type="ChEBI" id="CHEBI:57609"/>
        <dbReference type="ChEBI" id="CHEBI:58087"/>
        <dbReference type="EC" id="3.5.1.18"/>
    </reaction>
</comment>
<comment type="function">
    <text evidence="15">Catalyzes the hydrolysis of N-succinyl-L,L-diaminopimelic acid (SDAP), forming succinate and LL-2,6-diaminopimelate (DAP), an intermediate involved in the bacterial biosynthesis of lysine and meso-diaminopimelic acid, an essential component of bacterial cell walls.</text>
</comment>
<evidence type="ECO:0000313" key="18">
    <source>
        <dbReference type="Proteomes" id="UP000198346"/>
    </source>
</evidence>
<dbReference type="GO" id="GO:0008777">
    <property type="term" value="F:acetylornithine deacetylase activity"/>
    <property type="evidence" value="ECO:0007669"/>
    <property type="project" value="TreeGrafter"/>
</dbReference>
<evidence type="ECO:0000256" key="10">
    <source>
        <dbReference type="ARBA" id="ARBA00022915"/>
    </source>
</evidence>
<dbReference type="EMBL" id="FZQA01000001">
    <property type="protein sequence ID" value="SNT68197.1"/>
    <property type="molecule type" value="Genomic_DNA"/>
</dbReference>
<dbReference type="SUPFAM" id="SSF55031">
    <property type="entry name" value="Bacterial exopeptidase dimerisation domain"/>
    <property type="match status" value="1"/>
</dbReference>
<evidence type="ECO:0000259" key="16">
    <source>
        <dbReference type="Pfam" id="PF07687"/>
    </source>
</evidence>
<evidence type="ECO:0000256" key="4">
    <source>
        <dbReference type="ARBA" id="ARBA00011921"/>
    </source>
</evidence>
<comment type="cofactor">
    <cofactor evidence="15">
        <name>Zn(2+)</name>
        <dbReference type="ChEBI" id="CHEBI:29105"/>
    </cofactor>
    <cofactor evidence="15">
        <name>Co(2+)</name>
        <dbReference type="ChEBI" id="CHEBI:48828"/>
    </cofactor>
    <text evidence="15">Binds 2 Zn(2+) or Co(2+) ions per subunit.</text>
</comment>
<dbReference type="GO" id="GO:0009014">
    <property type="term" value="F:succinyl-diaminopimelate desuccinylase activity"/>
    <property type="evidence" value="ECO:0007669"/>
    <property type="project" value="UniProtKB-UniRule"/>
</dbReference>
<keyword evidence="10 15" id="KW-0220">Diaminopimelate biosynthesis</keyword>
<dbReference type="Gene3D" id="3.40.630.10">
    <property type="entry name" value="Zn peptidases"/>
    <property type="match status" value="2"/>
</dbReference>
<evidence type="ECO:0000256" key="2">
    <source>
        <dbReference type="ARBA" id="ARBA00006746"/>
    </source>
</evidence>
<dbReference type="EC" id="3.5.1.18" evidence="4 15"/>
<evidence type="ECO:0000256" key="8">
    <source>
        <dbReference type="ARBA" id="ARBA00022801"/>
    </source>
</evidence>
<evidence type="ECO:0000256" key="12">
    <source>
        <dbReference type="ARBA" id="ARBA00023285"/>
    </source>
</evidence>
<dbReference type="OrthoDB" id="9809784at2"/>
<evidence type="ECO:0000256" key="9">
    <source>
        <dbReference type="ARBA" id="ARBA00022833"/>
    </source>
</evidence>
<accession>A0A239PKP2</accession>
<dbReference type="Pfam" id="PF01546">
    <property type="entry name" value="Peptidase_M20"/>
    <property type="match status" value="1"/>
</dbReference>
<dbReference type="GO" id="GO:0019877">
    <property type="term" value="P:diaminopimelate biosynthetic process"/>
    <property type="evidence" value="ECO:0007669"/>
    <property type="project" value="UniProtKB-UniRule"/>
</dbReference>
<dbReference type="InterPro" id="IPR005941">
    <property type="entry name" value="DapE_proteobac"/>
</dbReference>
<evidence type="ECO:0000256" key="15">
    <source>
        <dbReference type="HAMAP-Rule" id="MF_01690"/>
    </source>
</evidence>
<keyword evidence="8 15" id="KW-0378">Hydrolase</keyword>
<dbReference type="CDD" id="cd03891">
    <property type="entry name" value="M20_DapE_proteobac"/>
    <property type="match status" value="1"/>
</dbReference>
<evidence type="ECO:0000256" key="13">
    <source>
        <dbReference type="ARBA" id="ARBA00031891"/>
    </source>
</evidence>
<comment type="pathway">
    <text evidence="1 15">Amino-acid biosynthesis; L-lysine biosynthesis via DAP pathway; LL-2,6-diaminopimelate from (S)-tetrahydrodipicolinate (succinylase route): step 3/3.</text>
</comment>
<evidence type="ECO:0000256" key="5">
    <source>
        <dbReference type="ARBA" id="ARBA00022391"/>
    </source>
</evidence>
<evidence type="ECO:0000256" key="3">
    <source>
        <dbReference type="ARBA" id="ARBA00011738"/>
    </source>
</evidence>
<dbReference type="Pfam" id="PF07687">
    <property type="entry name" value="M20_dimer"/>
    <property type="match status" value="1"/>
</dbReference>
<keyword evidence="11 15" id="KW-0457">Lysine biosynthesis</keyword>
<feature type="binding site" evidence="15">
    <location>
        <position position="106"/>
    </location>
    <ligand>
        <name>Zn(2+)</name>
        <dbReference type="ChEBI" id="CHEBI:29105"/>
        <label>1</label>
    </ligand>
</feature>
<dbReference type="InterPro" id="IPR011650">
    <property type="entry name" value="Peptidase_M20_dimer"/>
</dbReference>
<dbReference type="GO" id="GO:0008270">
    <property type="term" value="F:zinc ion binding"/>
    <property type="evidence" value="ECO:0007669"/>
    <property type="project" value="UniProtKB-UniRule"/>
</dbReference>
<dbReference type="AlphaFoldDB" id="A0A239PKP2"/>
<dbReference type="PANTHER" id="PTHR43808:SF31">
    <property type="entry name" value="N-ACETYL-L-CITRULLINE DEACETYLASE"/>
    <property type="match status" value="1"/>
</dbReference>
<dbReference type="RefSeq" id="WP_089411161.1">
    <property type="nucleotide sequence ID" value="NZ_FZQA01000001.1"/>
</dbReference>
<dbReference type="PANTHER" id="PTHR43808">
    <property type="entry name" value="ACETYLORNITHINE DEACETYLASE"/>
    <property type="match status" value="1"/>
</dbReference>
<feature type="active site" description="Proton acceptor" evidence="15">
    <location>
        <position position="139"/>
    </location>
</feature>
<evidence type="ECO:0000256" key="14">
    <source>
        <dbReference type="ARBA" id="ARBA00051301"/>
    </source>
</evidence>
<dbReference type="InterPro" id="IPR002933">
    <property type="entry name" value="Peptidase_M20"/>
</dbReference>
<dbReference type="PROSITE" id="PS00759">
    <property type="entry name" value="ARGE_DAPE_CPG2_2"/>
    <property type="match status" value="1"/>
</dbReference>
<dbReference type="InterPro" id="IPR001261">
    <property type="entry name" value="ArgE/DapE_CS"/>
</dbReference>
<feature type="binding site" evidence="15">
    <location>
        <position position="106"/>
    </location>
    <ligand>
        <name>Zn(2+)</name>
        <dbReference type="ChEBI" id="CHEBI:29105"/>
        <label>2</label>
    </ligand>
</feature>
<keyword evidence="12 15" id="KW-0170">Cobalt</keyword>
<sequence length="389" mass="41343">MSPVDPIELARALIRCPSVTPADAGALGVLEGALKSLGFVCARLRFEEPGTAPVDNLYARRGTARPNFCFAGHTDVVPPGRESAWRFPPFAAEVADGAVWGRGAADMKGAIAAFVAAADRVLAAGEAAGSVSLLIAGDEEGPAINGTRKVLDWLAARGEVVDHCLVGEPSSQERLGDMIKVGRRGSINCWLTVQGRQGHVAYPHRAKNPIPPLMRMLLALGETPLDAGHERFQPSNLEVTELAVGNEAHNVIPAEARARFNIRFNPTWTGAALDRHLRARLDALAAGEGIAYALETVVSGEAFLTTDERFIALVSDAAERRTGLRPVASTSGGTSDARFIKDAAPVIELGLPNETIHQIDERAAVADILALSDIYADILRGYFRLEAAP</sequence>
<proteinExistence type="inferred from homology"/>
<protein>
    <recommendedName>
        <fullName evidence="5 15">Succinyl-diaminopimelate desuccinylase</fullName>
        <shortName evidence="15">SDAP desuccinylase</shortName>
        <ecNumber evidence="4 15">3.5.1.18</ecNumber>
    </recommendedName>
    <alternativeName>
        <fullName evidence="13 15">N-succinyl-LL-2,6-diaminoheptanedioate amidohydrolase</fullName>
    </alternativeName>
</protein>
<evidence type="ECO:0000256" key="11">
    <source>
        <dbReference type="ARBA" id="ARBA00023154"/>
    </source>
</evidence>
<keyword evidence="18" id="KW-1185">Reference proteome</keyword>
<dbReference type="SUPFAM" id="SSF53187">
    <property type="entry name" value="Zn-dependent exopeptidases"/>
    <property type="match status" value="1"/>
</dbReference>
<dbReference type="GO" id="GO:0050897">
    <property type="term" value="F:cobalt ion binding"/>
    <property type="evidence" value="ECO:0007669"/>
    <property type="project" value="UniProtKB-UniRule"/>
</dbReference>
<dbReference type="GO" id="GO:0009089">
    <property type="term" value="P:lysine biosynthetic process via diaminopimelate"/>
    <property type="evidence" value="ECO:0007669"/>
    <property type="project" value="UniProtKB-UniRule"/>
</dbReference>
<comment type="similarity">
    <text evidence="2 15">Belongs to the peptidase M20A family. DapE subfamily.</text>
</comment>
<evidence type="ECO:0000256" key="7">
    <source>
        <dbReference type="ARBA" id="ARBA00022723"/>
    </source>
</evidence>
<dbReference type="InterPro" id="IPR050072">
    <property type="entry name" value="Peptidase_M20A"/>
</dbReference>
<feature type="active site" evidence="15">
    <location>
        <position position="75"/>
    </location>
</feature>
<dbReference type="NCBIfam" id="NF009557">
    <property type="entry name" value="PRK13009.1"/>
    <property type="match status" value="1"/>
</dbReference>
<keyword evidence="6 15" id="KW-0028">Amino-acid biosynthesis</keyword>
<evidence type="ECO:0000256" key="1">
    <source>
        <dbReference type="ARBA" id="ARBA00005130"/>
    </source>
</evidence>
<feature type="binding site" evidence="15">
    <location>
        <position position="73"/>
    </location>
    <ligand>
        <name>Zn(2+)</name>
        <dbReference type="ChEBI" id="CHEBI:29105"/>
        <label>1</label>
    </ligand>
</feature>
<keyword evidence="7 15" id="KW-0479">Metal-binding</keyword>
<dbReference type="InterPro" id="IPR036264">
    <property type="entry name" value="Bact_exopeptidase_dim_dom"/>
</dbReference>
<feature type="binding site" evidence="15">
    <location>
        <position position="357"/>
    </location>
    <ligand>
        <name>Zn(2+)</name>
        <dbReference type="ChEBI" id="CHEBI:29105"/>
        <label>2</label>
    </ligand>
</feature>
<feature type="binding site" evidence="15">
    <location>
        <position position="140"/>
    </location>
    <ligand>
        <name>Zn(2+)</name>
        <dbReference type="ChEBI" id="CHEBI:29105"/>
        <label>2</label>
    </ligand>
</feature>
<keyword evidence="9 15" id="KW-0862">Zinc</keyword>
<dbReference type="UniPathway" id="UPA00034">
    <property type="reaction ID" value="UER00021"/>
</dbReference>
<feature type="domain" description="Peptidase M20 dimerisation" evidence="16">
    <location>
        <begin position="181"/>
        <end position="285"/>
    </location>
</feature>